<keyword evidence="5" id="KW-0863">Zinc-finger</keyword>
<keyword evidence="6" id="KW-0862">Zinc</keyword>
<evidence type="ECO:0000313" key="13">
    <source>
        <dbReference type="EMBL" id="SIS68630.1"/>
    </source>
</evidence>
<dbReference type="GO" id="GO:0003998">
    <property type="term" value="F:acylphosphatase activity"/>
    <property type="evidence" value="ECO:0007669"/>
    <property type="project" value="UniProtKB-EC"/>
</dbReference>
<dbReference type="Proteomes" id="UP000185999">
    <property type="component" value="Unassembled WGS sequence"/>
</dbReference>
<feature type="active site" evidence="9">
    <location>
        <position position="20"/>
    </location>
</feature>
<keyword evidence="4" id="KW-0479">Metal-binding</keyword>
<comment type="function">
    <text evidence="8">Involved in the maturation of [NiFe] hydrogenases. Along with HypE, it catalyzes the synthesis of the CN ligands of the active site iron of [NiFe]-hydrogenases. HypF functions as a carbamoyl transferase using carbamoylphosphate as a substrate and transferring the carboxamido moiety in an ATP-dependent reaction to the thiolate of the C-terminal cysteine of HypE yielding a protein-S-carboxamide.</text>
</comment>
<dbReference type="RefSeq" id="WP_054340561.1">
    <property type="nucleotide sequence ID" value="NZ_FTOE01000003.1"/>
</dbReference>
<dbReference type="InterPro" id="IPR041440">
    <property type="entry name" value="HypF_C"/>
</dbReference>
<dbReference type="InterPro" id="IPR055128">
    <property type="entry name" value="HypF_C_2"/>
</dbReference>
<evidence type="ECO:0000259" key="12">
    <source>
        <dbReference type="PROSITE" id="PS51163"/>
    </source>
</evidence>
<sequence>MAIERFCINIEGIVQGVGFRPFVYRLAQENSLHGWVANHPQGVTIEAQGEALLIRDFLQALRTNKPQRAEIHTLNSRATALSDDSCFVIRESIQSEAASDNKSLKKASPEKDESSAPLISVPPDTAPCQVCIDEMFDPANRRYHYPFSNCTNCGPRFSIIESLPYDRKNTTMQPFALCNSCQQEYTNPLDRRFHAEPTACPDCGPQLQLTDVKGDMIANNTDALQQTANAILNGQIVAVKAVGGFQLLVDATNPHAVERLRQRKNRPEKPFALICADIKSVQQHCIVSEIEKVLLLSPQRPIVLLAKNEANQNEIAISVAPGNNDLGIMLPASPLHYLLMALLQRPIVATSGNIVGEPICISNTQALARLATVADLFLMHNRAIARPLDDSVVRVMNGVPVMLRRSRGYVPLPLSLSLPESLESVSLSPLPDLLAVGGQMKSCVAISHHNHVYLSQHLGDLDNRHTQQAFEDAISDLSHICGIKPQTIIHDLHPNYVSTRWAQSSGKKCLAVPHHIAHFFSCMAEHHHLGRAVGVSWDGSGFAHDGILRGGEFFCWDGHADIKHVASLRTFPLPGGEQAIREPRRQAAGLLYALLGDDFFTESPVLRQQFSTSERYNLQRMLSRQLNSPVCSSVGRLFDAVAALSGITTHNHFEGQAAMALEACAYDSKASWHFPFEIINKQDSLHPTQIIDWGPMIRALLDCQKTKMPREDIAAAFHNTLAQIILTITQPFDGYPVFLSGGVFQNKRLTETVTLLLRQQGQQVYHHEAVPANDGGLALGQIYYARCLENPSCA</sequence>
<feature type="region of interest" description="Disordered" evidence="10">
    <location>
        <begin position="99"/>
        <end position="121"/>
    </location>
</feature>
<comment type="pathway">
    <text evidence="1 8">Protein modification; [NiFe] hydrogenase maturation.</text>
</comment>
<comment type="similarity">
    <text evidence="2 8">Belongs to the carbamoyltransferase HypF family.</text>
</comment>
<comment type="catalytic activity">
    <reaction evidence="9">
        <text>an acyl phosphate + H2O = a carboxylate + phosphate + H(+)</text>
        <dbReference type="Rhea" id="RHEA:14965"/>
        <dbReference type="ChEBI" id="CHEBI:15377"/>
        <dbReference type="ChEBI" id="CHEBI:15378"/>
        <dbReference type="ChEBI" id="CHEBI:29067"/>
        <dbReference type="ChEBI" id="CHEBI:43474"/>
        <dbReference type="ChEBI" id="CHEBI:59918"/>
        <dbReference type="EC" id="3.6.1.7"/>
    </reaction>
</comment>
<dbReference type="GO" id="GO:0016874">
    <property type="term" value="F:ligase activity"/>
    <property type="evidence" value="ECO:0007669"/>
    <property type="project" value="UniProtKB-UniRule"/>
</dbReference>
<dbReference type="PROSITE" id="PS51163">
    <property type="entry name" value="YRDC"/>
    <property type="match status" value="1"/>
</dbReference>
<dbReference type="Pfam" id="PF01300">
    <property type="entry name" value="Sua5_yciO_yrdC"/>
    <property type="match status" value="1"/>
</dbReference>
<evidence type="ECO:0000256" key="7">
    <source>
        <dbReference type="ARBA" id="ARBA00048220"/>
    </source>
</evidence>
<dbReference type="EC" id="6.2.-.-" evidence="8"/>
<dbReference type="GO" id="GO:0016743">
    <property type="term" value="F:carboxyl- or carbamoyltransferase activity"/>
    <property type="evidence" value="ECO:0007669"/>
    <property type="project" value="UniProtKB-UniRule"/>
</dbReference>
<dbReference type="Gene3D" id="3.30.420.40">
    <property type="match status" value="1"/>
</dbReference>
<feature type="domain" description="Acylphosphatase-like" evidence="11">
    <location>
        <begin position="5"/>
        <end position="91"/>
    </location>
</feature>
<feature type="domain" description="YrdC-like" evidence="12">
    <location>
        <begin position="221"/>
        <end position="408"/>
    </location>
</feature>
<dbReference type="UniPathway" id="UPA00335"/>
<dbReference type="InterPro" id="IPR043129">
    <property type="entry name" value="ATPase_NBD"/>
</dbReference>
<dbReference type="GO" id="GO:0051604">
    <property type="term" value="P:protein maturation"/>
    <property type="evidence" value="ECO:0007669"/>
    <property type="project" value="TreeGrafter"/>
</dbReference>
<dbReference type="InterPro" id="IPR011125">
    <property type="entry name" value="Znf_HypF"/>
</dbReference>
<organism evidence="13 14">
    <name type="scientific">Neptunomonas antarctica</name>
    <dbReference type="NCBI Taxonomy" id="619304"/>
    <lineage>
        <taxon>Bacteria</taxon>
        <taxon>Pseudomonadati</taxon>
        <taxon>Pseudomonadota</taxon>
        <taxon>Gammaproteobacteria</taxon>
        <taxon>Oceanospirillales</taxon>
        <taxon>Oceanospirillaceae</taxon>
        <taxon>Neptunomonas</taxon>
    </lineage>
</organism>
<evidence type="ECO:0000313" key="14">
    <source>
        <dbReference type="Proteomes" id="UP000185999"/>
    </source>
</evidence>
<evidence type="ECO:0000256" key="4">
    <source>
        <dbReference type="ARBA" id="ARBA00022723"/>
    </source>
</evidence>
<dbReference type="PIRSF" id="PIRSF006256">
    <property type="entry name" value="CMPcnvr_hdrg_mat"/>
    <property type="match status" value="1"/>
</dbReference>
<proteinExistence type="inferred from homology"/>
<evidence type="ECO:0000256" key="5">
    <source>
        <dbReference type="ARBA" id="ARBA00022771"/>
    </source>
</evidence>
<dbReference type="SUPFAM" id="SSF53067">
    <property type="entry name" value="Actin-like ATPase domain"/>
    <property type="match status" value="1"/>
</dbReference>
<evidence type="ECO:0000256" key="9">
    <source>
        <dbReference type="PROSITE-ProRule" id="PRU00520"/>
    </source>
</evidence>
<dbReference type="InterPro" id="IPR004421">
    <property type="entry name" value="Carbamoyltransferase_HypF"/>
</dbReference>
<keyword evidence="14" id="KW-1185">Reference proteome</keyword>
<feature type="active site" evidence="9">
    <location>
        <position position="38"/>
    </location>
</feature>
<dbReference type="AlphaFoldDB" id="A0A1N7L4L6"/>
<evidence type="ECO:0000256" key="8">
    <source>
        <dbReference type="PIRNR" id="PIRNR006256"/>
    </source>
</evidence>
<dbReference type="GO" id="GO:0003725">
    <property type="term" value="F:double-stranded RNA binding"/>
    <property type="evidence" value="ECO:0007669"/>
    <property type="project" value="InterPro"/>
</dbReference>
<evidence type="ECO:0000256" key="6">
    <source>
        <dbReference type="ARBA" id="ARBA00022833"/>
    </source>
</evidence>
<dbReference type="InterPro" id="IPR051060">
    <property type="entry name" value="Carbamoyltrans_HypF-like"/>
</dbReference>
<dbReference type="EMBL" id="FTOE01000003">
    <property type="protein sequence ID" value="SIS68630.1"/>
    <property type="molecule type" value="Genomic_DNA"/>
</dbReference>
<dbReference type="InterPro" id="IPR006070">
    <property type="entry name" value="Sua5-like_dom"/>
</dbReference>
<keyword evidence="13" id="KW-0808">Transferase</keyword>
<dbReference type="InterPro" id="IPR017945">
    <property type="entry name" value="DHBP_synth_RibB-like_a/b_dom"/>
</dbReference>
<evidence type="ECO:0000256" key="1">
    <source>
        <dbReference type="ARBA" id="ARBA00004711"/>
    </source>
</evidence>
<evidence type="ECO:0000256" key="3">
    <source>
        <dbReference type="ARBA" id="ARBA00022598"/>
    </source>
</evidence>
<protein>
    <recommendedName>
        <fullName evidence="8">Carbamoyltransferase HypF</fullName>
        <ecNumber evidence="8">6.2.-.-</ecNumber>
    </recommendedName>
</protein>
<keyword evidence="3" id="KW-0436">Ligase</keyword>
<name>A0A1N7L4L6_9GAMM</name>
<dbReference type="PROSITE" id="PS51160">
    <property type="entry name" value="ACYLPHOSPHATASE_3"/>
    <property type="match status" value="1"/>
</dbReference>
<dbReference type="Pfam" id="PF00708">
    <property type="entry name" value="Acylphosphatase"/>
    <property type="match status" value="1"/>
</dbReference>
<dbReference type="NCBIfam" id="TIGR00143">
    <property type="entry name" value="hypF"/>
    <property type="match status" value="1"/>
</dbReference>
<dbReference type="InterPro" id="IPR036046">
    <property type="entry name" value="Acylphosphatase-like_dom_sf"/>
</dbReference>
<accession>A0A1N7L4L6</accession>
<dbReference type="Pfam" id="PF22521">
    <property type="entry name" value="HypF_C_2"/>
    <property type="match status" value="1"/>
</dbReference>
<reference evidence="14" key="1">
    <citation type="submission" date="2017-01" db="EMBL/GenBank/DDBJ databases">
        <authorList>
            <person name="Varghese N."/>
            <person name="Submissions S."/>
        </authorList>
    </citation>
    <scope>NUCLEOTIDE SEQUENCE [LARGE SCALE GENOMIC DNA]</scope>
    <source>
        <strain evidence="14">DSM 22306</strain>
    </source>
</reference>
<dbReference type="Gene3D" id="3.30.110.120">
    <property type="match status" value="1"/>
</dbReference>
<dbReference type="Gene3D" id="3.30.420.360">
    <property type="match status" value="1"/>
</dbReference>
<evidence type="ECO:0000259" key="11">
    <source>
        <dbReference type="PROSITE" id="PS51160"/>
    </source>
</evidence>
<dbReference type="SUPFAM" id="SSF54975">
    <property type="entry name" value="Acylphosphatase/BLUF domain-like"/>
    <property type="match status" value="1"/>
</dbReference>
<dbReference type="STRING" id="619304.SAMN05421760_103219"/>
<dbReference type="Gene3D" id="3.90.870.50">
    <property type="match status" value="1"/>
</dbReference>
<comment type="catalytic activity">
    <reaction evidence="7 8">
        <text>C-terminal L-cysteinyl-[HypE protein] + carbamoyl phosphate + ATP + H2O = C-terminal S-carboxamide-L-cysteinyl-[HypE protein] + AMP + phosphate + diphosphate + H(+)</text>
        <dbReference type="Rhea" id="RHEA:55636"/>
        <dbReference type="Rhea" id="RHEA-COMP:14247"/>
        <dbReference type="Rhea" id="RHEA-COMP:14392"/>
        <dbReference type="ChEBI" id="CHEBI:15377"/>
        <dbReference type="ChEBI" id="CHEBI:15378"/>
        <dbReference type="ChEBI" id="CHEBI:30616"/>
        <dbReference type="ChEBI" id="CHEBI:33019"/>
        <dbReference type="ChEBI" id="CHEBI:43474"/>
        <dbReference type="ChEBI" id="CHEBI:58228"/>
        <dbReference type="ChEBI" id="CHEBI:76913"/>
        <dbReference type="ChEBI" id="CHEBI:139126"/>
        <dbReference type="ChEBI" id="CHEBI:456215"/>
    </reaction>
</comment>
<dbReference type="SUPFAM" id="SSF55821">
    <property type="entry name" value="YrdC/RibB"/>
    <property type="match status" value="1"/>
</dbReference>
<keyword evidence="9" id="KW-0378">Hydrolase</keyword>
<evidence type="ECO:0000256" key="2">
    <source>
        <dbReference type="ARBA" id="ARBA00008097"/>
    </source>
</evidence>
<dbReference type="GO" id="GO:0008270">
    <property type="term" value="F:zinc ion binding"/>
    <property type="evidence" value="ECO:0007669"/>
    <property type="project" value="UniProtKB-KW"/>
</dbReference>
<gene>
    <name evidence="13" type="ORF">SAMN05421760_103219</name>
</gene>
<dbReference type="PANTHER" id="PTHR42959">
    <property type="entry name" value="CARBAMOYLTRANSFERASE"/>
    <property type="match status" value="1"/>
</dbReference>
<evidence type="ECO:0000256" key="10">
    <source>
        <dbReference type="SAM" id="MobiDB-lite"/>
    </source>
</evidence>
<dbReference type="InterPro" id="IPR001792">
    <property type="entry name" value="Acylphosphatase-like_dom"/>
</dbReference>
<dbReference type="InterPro" id="IPR017968">
    <property type="entry name" value="Acylphosphatase_CS"/>
</dbReference>
<dbReference type="OrthoDB" id="9808093at2"/>
<dbReference type="Pfam" id="PF17788">
    <property type="entry name" value="HypF_C"/>
    <property type="match status" value="1"/>
</dbReference>
<dbReference type="PROSITE" id="PS00150">
    <property type="entry name" value="ACYLPHOSPHATASE_1"/>
    <property type="match status" value="1"/>
</dbReference>
<dbReference type="Pfam" id="PF07503">
    <property type="entry name" value="zf-HYPF"/>
    <property type="match status" value="2"/>
</dbReference>
<dbReference type="PANTHER" id="PTHR42959:SF1">
    <property type="entry name" value="CARBAMOYLTRANSFERASE HYPF"/>
    <property type="match status" value="1"/>
</dbReference>